<evidence type="ECO:0000256" key="12">
    <source>
        <dbReference type="ARBA" id="ARBA00023136"/>
    </source>
</evidence>
<feature type="transmembrane region" description="Helical" evidence="19">
    <location>
        <begin position="1258"/>
        <end position="1279"/>
    </location>
</feature>
<feature type="transmembrane region" description="Helical" evidence="19">
    <location>
        <begin position="1757"/>
        <end position="1779"/>
    </location>
</feature>
<dbReference type="EC" id="2.4.1.16" evidence="2"/>
<feature type="transmembrane region" description="Helical" evidence="19">
    <location>
        <begin position="1181"/>
        <end position="1202"/>
    </location>
</feature>
<keyword evidence="12 19" id="KW-0472">Membrane</keyword>
<feature type="domain" description="Myosin motor" evidence="20">
    <location>
        <begin position="26"/>
        <end position="756"/>
    </location>
</feature>
<feature type="region of interest" description="Disordered" evidence="18">
    <location>
        <begin position="1978"/>
        <end position="2016"/>
    </location>
</feature>
<feature type="region of interest" description="Actin-binding" evidence="17">
    <location>
        <begin position="636"/>
        <end position="658"/>
    </location>
</feature>
<dbReference type="SMART" id="SM00242">
    <property type="entry name" value="MYSc"/>
    <property type="match status" value="1"/>
</dbReference>
<dbReference type="Gene3D" id="1.20.5.4820">
    <property type="match status" value="1"/>
</dbReference>
<evidence type="ECO:0000313" key="22">
    <source>
        <dbReference type="Proteomes" id="UP001519460"/>
    </source>
</evidence>
<comment type="catalytic activity">
    <reaction evidence="16">
        <text>[(1-&gt;4)-N-acetyl-beta-D-glucosaminyl](n) + UDP-N-acetyl-alpha-D-glucosamine = [(1-&gt;4)-N-acetyl-beta-D-glucosaminyl](n+1) + UDP + H(+)</text>
        <dbReference type="Rhea" id="RHEA:16637"/>
        <dbReference type="Rhea" id="RHEA-COMP:9593"/>
        <dbReference type="Rhea" id="RHEA-COMP:9595"/>
        <dbReference type="ChEBI" id="CHEBI:15378"/>
        <dbReference type="ChEBI" id="CHEBI:17029"/>
        <dbReference type="ChEBI" id="CHEBI:57705"/>
        <dbReference type="ChEBI" id="CHEBI:58223"/>
        <dbReference type="EC" id="2.4.1.16"/>
    </reaction>
</comment>
<dbReference type="Gene3D" id="1.20.120.720">
    <property type="entry name" value="Myosin VI head, motor domain, U50 subdomain"/>
    <property type="match status" value="1"/>
</dbReference>
<keyword evidence="6 19" id="KW-0812">Transmembrane</keyword>
<keyword evidence="4" id="KW-0328">Glycosyltransferase</keyword>
<dbReference type="Proteomes" id="UP001519460">
    <property type="component" value="Unassembled WGS sequence"/>
</dbReference>
<evidence type="ECO:0000256" key="19">
    <source>
        <dbReference type="SAM" id="Phobius"/>
    </source>
</evidence>
<dbReference type="Gene3D" id="1.20.58.530">
    <property type="match status" value="1"/>
</dbReference>
<feature type="transmembrane region" description="Helical" evidence="19">
    <location>
        <begin position="1087"/>
        <end position="1106"/>
    </location>
</feature>
<dbReference type="PRINTS" id="PR00193">
    <property type="entry name" value="MYOSINHEAVY"/>
</dbReference>
<dbReference type="PANTHER" id="PTHR22914">
    <property type="entry name" value="CHITIN SYNTHASE"/>
    <property type="match status" value="1"/>
</dbReference>
<dbReference type="InterPro" id="IPR001609">
    <property type="entry name" value="Myosin_head_motor_dom-like"/>
</dbReference>
<feature type="compositionally biased region" description="Polar residues" evidence="18">
    <location>
        <begin position="2302"/>
        <end position="2314"/>
    </location>
</feature>
<feature type="binding site" evidence="17">
    <location>
        <begin position="123"/>
        <end position="130"/>
    </location>
    <ligand>
        <name>ATP</name>
        <dbReference type="ChEBI" id="CHEBI:30616"/>
    </ligand>
</feature>
<evidence type="ECO:0000256" key="6">
    <source>
        <dbReference type="ARBA" id="ARBA00022692"/>
    </source>
</evidence>
<evidence type="ECO:0000256" key="11">
    <source>
        <dbReference type="ARBA" id="ARBA00023123"/>
    </source>
</evidence>
<feature type="compositionally biased region" description="Basic and acidic residues" evidence="18">
    <location>
        <begin position="762"/>
        <end position="788"/>
    </location>
</feature>
<dbReference type="Gene3D" id="3.40.850.10">
    <property type="entry name" value="Kinesin motor domain"/>
    <property type="match status" value="1"/>
</dbReference>
<comment type="caution">
    <text evidence="21">The sequence shown here is derived from an EMBL/GenBank/DDBJ whole genome shotgun (WGS) entry which is preliminary data.</text>
</comment>
<proteinExistence type="inferred from homology"/>
<feature type="compositionally biased region" description="Polar residues" evidence="18">
    <location>
        <begin position="24"/>
        <end position="36"/>
    </location>
</feature>
<name>A0ABD0JPU0_9CAEN</name>
<feature type="region of interest" description="Disordered" evidence="18">
    <location>
        <begin position="2268"/>
        <end position="2314"/>
    </location>
</feature>
<keyword evidence="9 19" id="KW-1133">Transmembrane helix</keyword>
<evidence type="ECO:0000256" key="10">
    <source>
        <dbReference type="ARBA" id="ARBA00023054"/>
    </source>
</evidence>
<evidence type="ECO:0000256" key="5">
    <source>
        <dbReference type="ARBA" id="ARBA00022679"/>
    </source>
</evidence>
<feature type="compositionally biased region" description="Acidic residues" evidence="18">
    <location>
        <begin position="840"/>
        <end position="853"/>
    </location>
</feature>
<comment type="similarity">
    <text evidence="17">Belongs to the TRAFAC class myosin-kinesin ATPase superfamily. Myosin family.</text>
</comment>
<feature type="transmembrane region" description="Helical" evidence="19">
    <location>
        <begin position="1848"/>
        <end position="1869"/>
    </location>
</feature>
<feature type="transmembrane region" description="Helical" evidence="19">
    <location>
        <begin position="1055"/>
        <end position="1081"/>
    </location>
</feature>
<feature type="transmembrane region" description="Helical" evidence="19">
    <location>
        <begin position="2109"/>
        <end position="2131"/>
    </location>
</feature>
<feature type="transmembrane region" description="Helical" evidence="19">
    <location>
        <begin position="1881"/>
        <end position="1900"/>
    </location>
</feature>
<feature type="region of interest" description="Disordered" evidence="18">
    <location>
        <begin position="1"/>
        <end position="36"/>
    </location>
</feature>
<evidence type="ECO:0000256" key="17">
    <source>
        <dbReference type="PROSITE-ProRule" id="PRU00782"/>
    </source>
</evidence>
<keyword evidence="14" id="KW-0325">Glycoprotein</keyword>
<dbReference type="GO" id="GO:0005886">
    <property type="term" value="C:plasma membrane"/>
    <property type="evidence" value="ECO:0007669"/>
    <property type="project" value="UniProtKB-SubCell"/>
</dbReference>
<feature type="compositionally biased region" description="Basic residues" evidence="18">
    <location>
        <begin position="1987"/>
        <end position="1996"/>
    </location>
</feature>
<dbReference type="PROSITE" id="PS51456">
    <property type="entry name" value="MYOSIN_MOTOR"/>
    <property type="match status" value="1"/>
</dbReference>
<keyword evidence="11 17" id="KW-0518">Myosin</keyword>
<dbReference type="GO" id="GO:0003779">
    <property type="term" value="F:actin binding"/>
    <property type="evidence" value="ECO:0007669"/>
    <property type="project" value="UniProtKB-KW"/>
</dbReference>
<accession>A0ABD0JPU0</accession>
<comment type="subcellular location">
    <subcellularLocation>
        <location evidence="1">Cell membrane</location>
        <topology evidence="1">Multi-pass membrane protein</topology>
    </subcellularLocation>
</comment>
<feature type="transmembrane region" description="Helical" evidence="19">
    <location>
        <begin position="951"/>
        <end position="970"/>
    </location>
</feature>
<keyword evidence="8 17" id="KW-0067">ATP-binding</keyword>
<evidence type="ECO:0000256" key="8">
    <source>
        <dbReference type="ARBA" id="ARBA00022840"/>
    </source>
</evidence>
<feature type="transmembrane region" description="Helical" evidence="19">
    <location>
        <begin position="902"/>
        <end position="930"/>
    </location>
</feature>
<dbReference type="GO" id="GO:0003774">
    <property type="term" value="F:cytoskeletal motor activity"/>
    <property type="evidence" value="ECO:0007669"/>
    <property type="project" value="UniProtKB-UniRule"/>
</dbReference>
<dbReference type="InterPro" id="IPR029044">
    <property type="entry name" value="Nucleotide-diphossugar_trans"/>
</dbReference>
<feature type="transmembrane region" description="Helical" evidence="19">
    <location>
        <begin position="990"/>
        <end position="1011"/>
    </location>
</feature>
<dbReference type="Gene3D" id="1.10.10.820">
    <property type="match status" value="1"/>
</dbReference>
<feature type="transmembrane region" description="Helical" evidence="19">
    <location>
        <begin position="1140"/>
        <end position="1161"/>
    </location>
</feature>
<evidence type="ECO:0000256" key="3">
    <source>
        <dbReference type="ARBA" id="ARBA00022475"/>
    </source>
</evidence>
<evidence type="ECO:0000256" key="18">
    <source>
        <dbReference type="SAM" id="MobiDB-lite"/>
    </source>
</evidence>
<feature type="compositionally biased region" description="Low complexity" evidence="18">
    <location>
        <begin position="827"/>
        <end position="839"/>
    </location>
</feature>
<dbReference type="PANTHER" id="PTHR22914:SF42">
    <property type="entry name" value="CHITIN SYNTHASE"/>
    <property type="match status" value="1"/>
</dbReference>
<comment type="similarity">
    <text evidence="15">Belongs to the chitin synthase family. Class IV subfamily.</text>
</comment>
<feature type="region of interest" description="Disordered" evidence="18">
    <location>
        <begin position="762"/>
        <end position="872"/>
    </location>
</feature>
<feature type="compositionally biased region" description="Basic and acidic residues" evidence="18">
    <location>
        <begin position="2002"/>
        <end position="2016"/>
    </location>
</feature>
<sequence length="2392" mass="270675">QDTSGKMDQFPAADYMDTDDGHSPSHNNGDLSSLPNLTEDSVLDLIRNRYQQGEIYTKSGDVLVSVNPFKPMPNLFGDEAHQEYSLESLSKSTDPHPHVYWLASLAARRRVKEKVDQVVLVSGESGAGKTEATKLMVKHILYLSPSHTDQGLYDSIDQVNPLIELFGNARTVLNENSSRFAKFLEIKFSPDGAVTGAVIRDYILEKSRVVCPSEGESNFHIFYTFLDDVMKDPKRQEQFLMEGMDKYTDFRIVPQFSWHQHQFPMDGQTQRDVFREIGMSQEEVDNLHIILAAILHLTNIRFVDDDESSAGGVVVDNDDAMYKAACLLSVEPETLARVLVTTKKKLGGEVIDTPKSRGRAEGGRDAMAKALYERLFGWLIRRINMALNRTHSTEAGIGFLDICGFENLRGNSLEQLCINLANEHLQSFMNRQVFEHEMNIYRQEGLDLGHVDPPSNEELLLMFNRPREGILDLINEDTRIDISSDQGLVRKLTARHAGSEHYNRYKNDEPRFGITHFAGPVWYSARDFLEKNRDMVGDDITKALVASSNELISDIFQVKKAPTGSISVAQFQYRMSTKHTVRFKQPGQLNLSASVVRGLRQSLKDRFGTKLPKMQDPEISKLSDQRTVIDHFQASMKELLGKMKQAQPFFVRCIKPNDQQAPDQFVDMKVRQQLKYNGITEIARIRRVWFPVRVATEIFIQRYCDVVPDSKLVTDKKNAVRTILHGTFVGEDEYKIGTKMVFLKEQANTKLEDALKKEKARQMIQRAKEEKERKEREKKKQEELEKRNQLASSVNGRLKPMTAILEVPTPDPSYSGSMLSMSTMKESTSSQGTNTQTSQEDSEDSELEQEEEAKESPATETGTPSSVGEDPSKHFWDIFRVVAREQPTTDIQDMQAMKFIKFFAYVFFFIIVLASSTAQKVSFMLMVSALNTTIQTGMPAKEVELKKAEKSAYYILAVVAVCLPYLLSFITSLAKVTFGAFKSPSPTTWIWVVIMETLHTLGLSLLIFRVLPRLNVMRGLLLLSVAGVLPSLLKPLACVDVKANGRRDKTRSHGIVNAILDFFAFVGQMSVFPVIFVLGYIDYDESDILTMVDIVGALVFVSCSHWENFMDGRFFVTLKDGNWWKQLMLKRRFEMDRGRYITVLVTSVCKILATIALAYLFRGDRDQDYRSALDTLSGLQAEWKAITAIITLTLSGIISYYFAYIACKLWMQKMCYTIPLSLATPCAFLVFYLDQRFGFLGEVTSSGVTWPEELRDDWTSLVAGGAWWLTLLLLTRHVWFPRQSRLAKIESLFMTPLYCGILTTETLLLNRRRHTLMIQKKRVKDKVHYHLSGSEGKKDESDYIGSSEGSEVYSTIDDVEANSAYCTLESGMPKKRDFRDVPMIYACATMWHEVRREMVALLKSLHRLDWEQFMRQKAEEIAGTEDPDFFNYEAHVFFDDAMTLDDDEEFIPNSYVTLLVEVMEEAVSSVHKKTISVKPPLKIPTPYGGQLVWVMPGGNLLFVHMKDKAKIRHRKRWSQVMYMYYLLGFRLTRQCEEQIVEALKSGGVDHHKGWKLNEESEIFELLDENVARMSHNTFVMALDGDTDFSPGSVHILLDRMKKNPKVGAASGRIHPIGSGPMVWYQMFEYAIGHWMQKATEHVLGCVLCSPGCFSLFRGSALMDDNVMRKYTILPTEPGHFLQYDQGEDRWLCTLLLQQGYRVDYAAAADAWTYAPEGFNEFFNQRRRWMPSTLANVLDLLSDFSNVVAVNSNISVPYIAYQVALMVATILGPGTVLMMIAGAIEIVFGTSLIWSYVIACAPAAVFLVVCLKCKTNIQLYLAALLSTFYAFVMMVVFVGVIITAVTDSIFHPSVLVITVLIMIFVVAGIFHPLELFCLPSGILYLLVIPSGYLLLVIYSLANLHVVSWGTREVIFGGSSYLSDIKEILNSAVGRSAADKDDRSVKLLEEINENIKKLHAGNDSDSAKSTPQVTILVSEEAKAEDKGAKSKQKKKKSVKIVEAPPEKPPRDDLKNPKWIEHEGLGSGEHMQLYEEELQFWQNFIKRYLKPLDADKKKEKEEGAKLIELRNQVVFAVTMTNLLWMAINFMFQLKVPFTIDFTIDGNLIQMDILGMLFMIFLITILLLQLIGMFIHRWGTLLHLLAFTDFELPCLKKKSSLAQDKEKNFKKVLEFCKKVYEEPIPDYLEDDDGHGNSQLGKTMKDRLRETVLGTSTRQPAFRAGPAASADFANSPAVNLYLRATQKGGADDDLTVRDFAEKFAQYRDTIGASGRDVPNGRPGGWARNGGFSGYRRRTQGPPLPPARQNSTNQLIRRRNANNLRYTVKDAIQRAQRETGVAINPARADFGQGDARGGGGYGAGQFGTMDRAFRRRYEVFNGFTRGPGRPFETGIHDV</sequence>
<evidence type="ECO:0000256" key="15">
    <source>
        <dbReference type="ARBA" id="ARBA00046329"/>
    </source>
</evidence>
<keyword evidence="13 17" id="KW-0505">Motor protein</keyword>
<feature type="transmembrane region" description="Helical" evidence="19">
    <location>
        <begin position="1291"/>
        <end position="1309"/>
    </location>
</feature>
<dbReference type="InterPro" id="IPR055120">
    <property type="entry name" value="Chs-1/2_IV_N"/>
</dbReference>
<dbReference type="GO" id="GO:0004100">
    <property type="term" value="F:chitin synthase activity"/>
    <property type="evidence" value="ECO:0007669"/>
    <property type="project" value="UniProtKB-EC"/>
</dbReference>
<dbReference type="FunFam" id="3.90.550.10:FF:000139">
    <property type="entry name" value="Chitin synthase 8"/>
    <property type="match status" value="1"/>
</dbReference>
<evidence type="ECO:0000256" key="7">
    <source>
        <dbReference type="ARBA" id="ARBA00022741"/>
    </source>
</evidence>
<feature type="compositionally biased region" description="Polar residues" evidence="18">
    <location>
        <begin position="812"/>
        <end position="826"/>
    </location>
</feature>
<keyword evidence="7 17" id="KW-0547">Nucleotide-binding</keyword>
<dbReference type="Pfam" id="PF03142">
    <property type="entry name" value="Chitin_synth_2"/>
    <property type="match status" value="1"/>
</dbReference>
<dbReference type="InterPro" id="IPR027417">
    <property type="entry name" value="P-loop_NTPase"/>
</dbReference>
<evidence type="ECO:0000256" key="2">
    <source>
        <dbReference type="ARBA" id="ARBA00012543"/>
    </source>
</evidence>
<evidence type="ECO:0000256" key="1">
    <source>
        <dbReference type="ARBA" id="ARBA00004651"/>
    </source>
</evidence>
<evidence type="ECO:0000256" key="16">
    <source>
        <dbReference type="ARBA" id="ARBA00048014"/>
    </source>
</evidence>
<dbReference type="SUPFAM" id="SSF52540">
    <property type="entry name" value="P-loop containing nucleoside triphosphate hydrolases"/>
    <property type="match status" value="1"/>
</dbReference>
<dbReference type="GO" id="GO:0016459">
    <property type="term" value="C:myosin complex"/>
    <property type="evidence" value="ECO:0007669"/>
    <property type="project" value="UniProtKB-KW"/>
</dbReference>
<evidence type="ECO:0000259" key="20">
    <source>
        <dbReference type="PROSITE" id="PS51456"/>
    </source>
</evidence>
<dbReference type="Pfam" id="PF23000">
    <property type="entry name" value="ChitinSynthase_IV_N"/>
    <property type="match status" value="1"/>
</dbReference>
<feature type="compositionally biased region" description="Gly residues" evidence="18">
    <location>
        <begin position="2276"/>
        <end position="2287"/>
    </location>
</feature>
<organism evidence="21 22">
    <name type="scientific">Batillaria attramentaria</name>
    <dbReference type="NCBI Taxonomy" id="370345"/>
    <lineage>
        <taxon>Eukaryota</taxon>
        <taxon>Metazoa</taxon>
        <taxon>Spiralia</taxon>
        <taxon>Lophotrochozoa</taxon>
        <taxon>Mollusca</taxon>
        <taxon>Gastropoda</taxon>
        <taxon>Caenogastropoda</taxon>
        <taxon>Sorbeoconcha</taxon>
        <taxon>Cerithioidea</taxon>
        <taxon>Batillariidae</taxon>
        <taxon>Batillaria</taxon>
    </lineage>
</organism>
<evidence type="ECO:0000313" key="21">
    <source>
        <dbReference type="EMBL" id="KAK7477050.1"/>
    </source>
</evidence>
<feature type="non-terminal residue" evidence="21">
    <location>
        <position position="1"/>
    </location>
</feature>
<protein>
    <recommendedName>
        <fullName evidence="2">chitin synthase</fullName>
        <ecNumber evidence="2">2.4.1.16</ecNumber>
    </recommendedName>
</protein>
<gene>
    <name evidence="21" type="ORF">BaRGS_00031730</name>
</gene>
<dbReference type="InterPro" id="IPR004835">
    <property type="entry name" value="Chitin_synth"/>
</dbReference>
<dbReference type="Pfam" id="PF00063">
    <property type="entry name" value="Myosin_head"/>
    <property type="match status" value="1"/>
</dbReference>
<keyword evidence="17" id="KW-0009">Actin-binding</keyword>
<keyword evidence="10" id="KW-0175">Coiled coil</keyword>
<evidence type="ECO:0000256" key="9">
    <source>
        <dbReference type="ARBA" id="ARBA00022989"/>
    </source>
</evidence>
<feature type="transmembrane region" description="Helical" evidence="19">
    <location>
        <begin position="1214"/>
        <end position="1233"/>
    </location>
</feature>
<evidence type="ECO:0000256" key="14">
    <source>
        <dbReference type="ARBA" id="ARBA00023180"/>
    </source>
</evidence>
<keyword evidence="3" id="KW-1003">Cell membrane</keyword>
<dbReference type="Gene3D" id="3.90.550.10">
    <property type="entry name" value="Spore Coat Polysaccharide Biosynthesis Protein SpsA, Chain A"/>
    <property type="match status" value="1"/>
</dbReference>
<feature type="transmembrane region" description="Helical" evidence="19">
    <location>
        <begin position="2070"/>
        <end position="2089"/>
    </location>
</feature>
<keyword evidence="22" id="KW-1185">Reference proteome</keyword>
<dbReference type="EMBL" id="JACVVK020000359">
    <property type="protein sequence ID" value="KAK7477050.1"/>
    <property type="molecule type" value="Genomic_DNA"/>
</dbReference>
<evidence type="ECO:0000256" key="4">
    <source>
        <dbReference type="ARBA" id="ARBA00022676"/>
    </source>
</evidence>
<keyword evidence="5" id="KW-0808">Transferase</keyword>
<feature type="transmembrane region" description="Helical" evidence="19">
    <location>
        <begin position="1791"/>
        <end position="1810"/>
    </location>
</feature>
<feature type="transmembrane region" description="Helical" evidence="19">
    <location>
        <begin position="1816"/>
        <end position="1841"/>
    </location>
</feature>
<evidence type="ECO:0000256" key="13">
    <source>
        <dbReference type="ARBA" id="ARBA00023175"/>
    </source>
</evidence>
<dbReference type="InterPro" id="IPR036961">
    <property type="entry name" value="Kinesin_motor_dom_sf"/>
</dbReference>
<reference evidence="21 22" key="1">
    <citation type="journal article" date="2023" name="Sci. Data">
        <title>Genome assembly of the Korean intertidal mud-creeper Batillaria attramentaria.</title>
        <authorList>
            <person name="Patra A.K."/>
            <person name="Ho P.T."/>
            <person name="Jun S."/>
            <person name="Lee S.J."/>
            <person name="Kim Y."/>
            <person name="Won Y.J."/>
        </authorList>
    </citation>
    <scope>NUCLEOTIDE SEQUENCE [LARGE SCALE GENOMIC DNA]</scope>
    <source>
        <strain evidence="21">Wonlab-2016</strain>
    </source>
</reference>
<dbReference type="SUPFAM" id="SSF53448">
    <property type="entry name" value="Nucleotide-diphospho-sugar transferases"/>
    <property type="match status" value="1"/>
</dbReference>
<dbReference type="GO" id="GO:0005524">
    <property type="term" value="F:ATP binding"/>
    <property type="evidence" value="ECO:0007669"/>
    <property type="project" value="UniProtKB-UniRule"/>
</dbReference>